<keyword evidence="3" id="KW-1185">Reference proteome</keyword>
<gene>
    <name evidence="2" type="ORF">PVAP13_5NG257581</name>
</gene>
<proteinExistence type="predicted"/>
<dbReference type="Proteomes" id="UP000823388">
    <property type="component" value="Chromosome 5N"/>
</dbReference>
<name>A0A8T0RVL1_PANVG</name>
<dbReference type="AlphaFoldDB" id="A0A8T0RVL1"/>
<accession>A0A8T0RVL1</accession>
<feature type="region of interest" description="Disordered" evidence="1">
    <location>
        <begin position="1"/>
        <end position="42"/>
    </location>
</feature>
<evidence type="ECO:0000313" key="2">
    <source>
        <dbReference type="EMBL" id="KAG2589544.1"/>
    </source>
</evidence>
<protein>
    <submittedName>
        <fullName evidence="2">Uncharacterized protein</fullName>
    </submittedName>
</protein>
<organism evidence="2 3">
    <name type="scientific">Panicum virgatum</name>
    <name type="common">Blackwell switchgrass</name>
    <dbReference type="NCBI Taxonomy" id="38727"/>
    <lineage>
        <taxon>Eukaryota</taxon>
        <taxon>Viridiplantae</taxon>
        <taxon>Streptophyta</taxon>
        <taxon>Embryophyta</taxon>
        <taxon>Tracheophyta</taxon>
        <taxon>Spermatophyta</taxon>
        <taxon>Magnoliopsida</taxon>
        <taxon>Liliopsida</taxon>
        <taxon>Poales</taxon>
        <taxon>Poaceae</taxon>
        <taxon>PACMAD clade</taxon>
        <taxon>Panicoideae</taxon>
        <taxon>Panicodae</taxon>
        <taxon>Paniceae</taxon>
        <taxon>Panicinae</taxon>
        <taxon>Panicum</taxon>
        <taxon>Panicum sect. Hiantes</taxon>
    </lineage>
</organism>
<sequence>MVRPRRLGGGGRRTWAHRRSLDGEHRQAARRSARRWPSTPCGVPQRSPLAELVISTSDEIAMAIGSEPWTNMISDELIWMQSPCQVAFNGYLMTSGPKSRLQKQF</sequence>
<evidence type="ECO:0000256" key="1">
    <source>
        <dbReference type="SAM" id="MobiDB-lite"/>
    </source>
</evidence>
<comment type="caution">
    <text evidence="2">The sequence shown here is derived from an EMBL/GenBank/DDBJ whole genome shotgun (WGS) entry which is preliminary data.</text>
</comment>
<evidence type="ECO:0000313" key="3">
    <source>
        <dbReference type="Proteomes" id="UP000823388"/>
    </source>
</evidence>
<dbReference type="EMBL" id="CM029046">
    <property type="protein sequence ID" value="KAG2589544.1"/>
    <property type="molecule type" value="Genomic_DNA"/>
</dbReference>
<reference evidence="2" key="1">
    <citation type="submission" date="2020-05" db="EMBL/GenBank/DDBJ databases">
        <title>WGS assembly of Panicum virgatum.</title>
        <authorList>
            <person name="Lovell J.T."/>
            <person name="Jenkins J."/>
            <person name="Shu S."/>
            <person name="Juenger T.E."/>
            <person name="Schmutz J."/>
        </authorList>
    </citation>
    <scope>NUCLEOTIDE SEQUENCE</scope>
    <source>
        <strain evidence="2">AP13</strain>
    </source>
</reference>